<dbReference type="GO" id="GO:0043565">
    <property type="term" value="F:sequence-specific DNA binding"/>
    <property type="evidence" value="ECO:0007669"/>
    <property type="project" value="InterPro"/>
</dbReference>
<feature type="domain" description="Transcription regulator AsnC/Lrp ligand binding" evidence="4">
    <location>
        <begin position="68"/>
        <end position="135"/>
    </location>
</feature>
<dbReference type="PANTHER" id="PTHR30154">
    <property type="entry name" value="LEUCINE-RESPONSIVE REGULATORY PROTEIN"/>
    <property type="match status" value="1"/>
</dbReference>
<dbReference type="AlphaFoldDB" id="A0A7K1USA6"/>
<dbReference type="InterPro" id="IPR019888">
    <property type="entry name" value="Tscrpt_reg_AsnC-like"/>
</dbReference>
<dbReference type="SUPFAM" id="SSF54909">
    <property type="entry name" value="Dimeric alpha+beta barrel"/>
    <property type="match status" value="2"/>
</dbReference>
<dbReference type="InterPro" id="IPR036390">
    <property type="entry name" value="WH_DNA-bd_sf"/>
</dbReference>
<dbReference type="Gene3D" id="1.10.10.10">
    <property type="entry name" value="Winged helix-like DNA-binding domain superfamily/Winged helix DNA-binding domain"/>
    <property type="match status" value="2"/>
</dbReference>
<evidence type="ECO:0000313" key="6">
    <source>
        <dbReference type="EMBL" id="MVU77236.1"/>
    </source>
</evidence>
<evidence type="ECO:0000313" key="7">
    <source>
        <dbReference type="Proteomes" id="UP000466794"/>
    </source>
</evidence>
<feature type="domain" description="HTH asnC-type" evidence="5">
    <location>
        <begin position="178"/>
        <end position="212"/>
    </location>
</feature>
<dbReference type="SMART" id="SM00344">
    <property type="entry name" value="HTH_ASNC"/>
    <property type="match status" value="2"/>
</dbReference>
<dbReference type="GO" id="GO:0043200">
    <property type="term" value="P:response to amino acid"/>
    <property type="evidence" value="ECO:0007669"/>
    <property type="project" value="TreeGrafter"/>
</dbReference>
<dbReference type="Pfam" id="PF01037">
    <property type="entry name" value="AsnC_trans_reg"/>
    <property type="match status" value="2"/>
</dbReference>
<accession>A0A7K1USA6</accession>
<keyword evidence="2" id="KW-0238">DNA-binding</keyword>
<dbReference type="InterPro" id="IPR036388">
    <property type="entry name" value="WH-like_DNA-bd_sf"/>
</dbReference>
<dbReference type="Proteomes" id="UP000466794">
    <property type="component" value="Unassembled WGS sequence"/>
</dbReference>
<feature type="domain" description="HTH asnC-type" evidence="5">
    <location>
        <begin position="1"/>
        <end position="41"/>
    </location>
</feature>
<dbReference type="Gene3D" id="3.30.70.920">
    <property type="match status" value="2"/>
</dbReference>
<keyword evidence="7" id="KW-1185">Reference proteome</keyword>
<evidence type="ECO:0000256" key="3">
    <source>
        <dbReference type="ARBA" id="ARBA00023163"/>
    </source>
</evidence>
<dbReference type="Pfam" id="PF13404">
    <property type="entry name" value="HTH_AsnC-type"/>
    <property type="match status" value="2"/>
</dbReference>
<sequence length="342" mass="36434">MDEIDAAIVSALQISPRASWTQLARVLQMDSVTVARRWKRLTDAGAAWVVGHPGPVLAASGAGCLAFIEVDCVNGRLLEAAEYLMRQPMVVGVEHVTGDRDLLVTVIAAGLGELSRWVTGTLGSLSSVVAGRTHLAGTVHMHRSRWRLHALPTDRVERLAAAGSTRRGRTEPQLSGPDWDLVAALSVDGRASYTELAAACGLSIDTARRRTMQLIESGAVQLSCDLAAPLASRPVYVVLWVSVPANGFTQAAQAIAGIRDVRMCVGITGRQNLMVMAWVQSAQDIQRFETRVAQQAPGIEIVDRAVALSLMKLNGQLLDDNGYRRGAVPISPGGPASAPPLD</sequence>
<dbReference type="EMBL" id="WRPP01000001">
    <property type="protein sequence ID" value="MVU77236.1"/>
    <property type="molecule type" value="Genomic_DNA"/>
</dbReference>
<keyword evidence="3" id="KW-0804">Transcription</keyword>
<feature type="domain" description="Transcription regulator AsnC/Lrp ligand binding" evidence="4">
    <location>
        <begin position="241"/>
        <end position="308"/>
    </location>
</feature>
<gene>
    <name evidence="6" type="ORF">GPX89_08240</name>
</gene>
<evidence type="ECO:0000259" key="4">
    <source>
        <dbReference type="Pfam" id="PF01037"/>
    </source>
</evidence>
<organism evidence="6 7">
    <name type="scientific">Nocardia terrae</name>
    <dbReference type="NCBI Taxonomy" id="2675851"/>
    <lineage>
        <taxon>Bacteria</taxon>
        <taxon>Bacillati</taxon>
        <taxon>Actinomycetota</taxon>
        <taxon>Actinomycetes</taxon>
        <taxon>Mycobacteriales</taxon>
        <taxon>Nocardiaceae</taxon>
        <taxon>Nocardia</taxon>
    </lineage>
</organism>
<protein>
    <submittedName>
        <fullName evidence="6">AsnC family transcriptional regulator</fullName>
    </submittedName>
</protein>
<reference evidence="6 7" key="1">
    <citation type="submission" date="2019-12" db="EMBL/GenBank/DDBJ databases">
        <title>Nocardia sp. nov. ET3-3 isolated from soil.</title>
        <authorList>
            <person name="Kanchanasin P."/>
            <person name="Tanasupawat S."/>
            <person name="Yuki M."/>
            <person name="Kudo T."/>
        </authorList>
    </citation>
    <scope>NUCLEOTIDE SEQUENCE [LARGE SCALE GENOMIC DNA]</scope>
    <source>
        <strain evidence="6 7">ET3-3</strain>
    </source>
</reference>
<comment type="caution">
    <text evidence="6">The sequence shown here is derived from an EMBL/GenBank/DDBJ whole genome shotgun (WGS) entry which is preliminary data.</text>
</comment>
<evidence type="ECO:0000256" key="2">
    <source>
        <dbReference type="ARBA" id="ARBA00023125"/>
    </source>
</evidence>
<dbReference type="SUPFAM" id="SSF46785">
    <property type="entry name" value="Winged helix' DNA-binding domain"/>
    <property type="match status" value="2"/>
</dbReference>
<keyword evidence="1" id="KW-0805">Transcription regulation</keyword>
<proteinExistence type="predicted"/>
<dbReference type="PRINTS" id="PR00033">
    <property type="entry name" value="HTHASNC"/>
</dbReference>
<dbReference type="GO" id="GO:0005829">
    <property type="term" value="C:cytosol"/>
    <property type="evidence" value="ECO:0007669"/>
    <property type="project" value="TreeGrafter"/>
</dbReference>
<evidence type="ECO:0000259" key="5">
    <source>
        <dbReference type="Pfam" id="PF13404"/>
    </source>
</evidence>
<evidence type="ECO:0000256" key="1">
    <source>
        <dbReference type="ARBA" id="ARBA00023015"/>
    </source>
</evidence>
<dbReference type="InterPro" id="IPR019887">
    <property type="entry name" value="Tscrpt_reg_AsnC/Lrp_C"/>
</dbReference>
<dbReference type="InterPro" id="IPR011008">
    <property type="entry name" value="Dimeric_a/b-barrel"/>
</dbReference>
<name>A0A7K1USA6_9NOCA</name>
<dbReference type="PANTHER" id="PTHR30154:SF34">
    <property type="entry name" value="TRANSCRIPTIONAL REGULATOR AZLB"/>
    <property type="match status" value="1"/>
</dbReference>
<dbReference type="InterPro" id="IPR000485">
    <property type="entry name" value="AsnC-type_HTH_dom"/>
</dbReference>